<proteinExistence type="predicted"/>
<protein>
    <submittedName>
        <fullName evidence="1">Uncharacterized protein</fullName>
    </submittedName>
</protein>
<keyword evidence="2" id="KW-1185">Reference proteome</keyword>
<reference evidence="1 2" key="1">
    <citation type="submission" date="2020-07" db="EMBL/GenBank/DDBJ databases">
        <title>Comparative genomics of pyrophilous fungi reveals a link between fire events and developmental genes.</title>
        <authorList>
            <consortium name="DOE Joint Genome Institute"/>
            <person name="Steindorff A.S."/>
            <person name="Carver A."/>
            <person name="Calhoun S."/>
            <person name="Stillman K."/>
            <person name="Liu H."/>
            <person name="Lipzen A."/>
            <person name="Pangilinan J."/>
            <person name="Labutti K."/>
            <person name="Bruns T.D."/>
            <person name="Grigoriev I.V."/>
        </authorList>
    </citation>
    <scope>NUCLEOTIDE SEQUENCE [LARGE SCALE GENOMIC DNA]</scope>
    <source>
        <strain evidence="1 2">CBS 144469</strain>
    </source>
</reference>
<name>A0A8H6IJP3_9AGAR</name>
<dbReference type="EMBL" id="JACGCI010000002">
    <property type="protein sequence ID" value="KAF6765562.1"/>
    <property type="molecule type" value="Genomic_DNA"/>
</dbReference>
<evidence type="ECO:0000313" key="1">
    <source>
        <dbReference type="EMBL" id="KAF6765562.1"/>
    </source>
</evidence>
<comment type="caution">
    <text evidence="1">The sequence shown here is derived from an EMBL/GenBank/DDBJ whole genome shotgun (WGS) entry which is preliminary data.</text>
</comment>
<organism evidence="1 2">
    <name type="scientific">Ephemerocybe angulata</name>
    <dbReference type="NCBI Taxonomy" id="980116"/>
    <lineage>
        <taxon>Eukaryota</taxon>
        <taxon>Fungi</taxon>
        <taxon>Dikarya</taxon>
        <taxon>Basidiomycota</taxon>
        <taxon>Agaricomycotina</taxon>
        <taxon>Agaricomycetes</taxon>
        <taxon>Agaricomycetidae</taxon>
        <taxon>Agaricales</taxon>
        <taxon>Agaricineae</taxon>
        <taxon>Psathyrellaceae</taxon>
        <taxon>Ephemerocybe</taxon>
    </lineage>
</organism>
<dbReference type="AlphaFoldDB" id="A0A8H6IJP3"/>
<dbReference type="Proteomes" id="UP000521943">
    <property type="component" value="Unassembled WGS sequence"/>
</dbReference>
<gene>
    <name evidence="1" type="ORF">DFP72DRAFT_1058142</name>
</gene>
<sequence>MKKARLIPKYRPDSIQMIILVENANDFGEAVKDDEGAVWLDSFFEYWKARFPHLKRRDAKALEEEKETLAANTDENRALAEKERLRCWGLEVDVVFRHWLSMNQ</sequence>
<evidence type="ECO:0000313" key="2">
    <source>
        <dbReference type="Proteomes" id="UP000521943"/>
    </source>
</evidence>
<accession>A0A8H6IJP3</accession>